<dbReference type="EMBL" id="CM035424">
    <property type="protein sequence ID" value="KAH7353022.1"/>
    <property type="molecule type" value="Genomic_DNA"/>
</dbReference>
<evidence type="ECO:0000256" key="3">
    <source>
        <dbReference type="ARBA" id="ARBA00005667"/>
    </source>
</evidence>
<evidence type="ECO:0000256" key="8">
    <source>
        <dbReference type="ARBA" id="ARBA00022982"/>
    </source>
</evidence>
<keyword evidence="11 12" id="KW-0472">Membrane</keyword>
<organism evidence="13 14">
    <name type="scientific">Ceratopteris richardii</name>
    <name type="common">Triangle waterfern</name>
    <dbReference type="NCBI Taxonomy" id="49495"/>
    <lineage>
        <taxon>Eukaryota</taxon>
        <taxon>Viridiplantae</taxon>
        <taxon>Streptophyta</taxon>
        <taxon>Embryophyta</taxon>
        <taxon>Tracheophyta</taxon>
        <taxon>Polypodiopsida</taxon>
        <taxon>Polypodiidae</taxon>
        <taxon>Polypodiales</taxon>
        <taxon>Pteridineae</taxon>
        <taxon>Pteridaceae</taxon>
        <taxon>Parkerioideae</taxon>
        <taxon>Ceratopteris</taxon>
    </lineage>
</organism>
<comment type="caution">
    <text evidence="13">The sequence shown here is derived from an EMBL/GenBank/DDBJ whole genome shotgun (WGS) entry which is preliminary data.</text>
</comment>
<dbReference type="GO" id="GO:0005743">
    <property type="term" value="C:mitochondrial inner membrane"/>
    <property type="evidence" value="ECO:0007669"/>
    <property type="project" value="UniProtKB-SubCell"/>
</dbReference>
<keyword evidence="14" id="KW-1185">Reference proteome</keyword>
<evidence type="ECO:0000256" key="10">
    <source>
        <dbReference type="ARBA" id="ARBA00023128"/>
    </source>
</evidence>
<keyword evidence="5" id="KW-0679">Respiratory chain</keyword>
<evidence type="ECO:0000256" key="5">
    <source>
        <dbReference type="ARBA" id="ARBA00022660"/>
    </source>
</evidence>
<evidence type="ECO:0000256" key="4">
    <source>
        <dbReference type="ARBA" id="ARBA00022448"/>
    </source>
</evidence>
<feature type="transmembrane region" description="Helical" evidence="12">
    <location>
        <begin position="27"/>
        <end position="44"/>
    </location>
</feature>
<evidence type="ECO:0000256" key="11">
    <source>
        <dbReference type="ARBA" id="ARBA00023136"/>
    </source>
</evidence>
<keyword evidence="8" id="KW-0249">Electron transport</keyword>
<comment type="subcellular location">
    <subcellularLocation>
        <location evidence="2">Mitochondrion inner membrane</location>
        <topology evidence="2">Single-pass membrane protein</topology>
        <orientation evidence="2">Matrix side</orientation>
    </subcellularLocation>
</comment>
<keyword evidence="7" id="KW-0999">Mitochondrion inner membrane</keyword>
<sequence>MGHTGDFFRARDEYRRHPFISNNFRRAFPGLGIATVAFSIYLIGENIYERMSKPDSAESHNR</sequence>
<dbReference type="PANTHER" id="PTHR15082">
    <property type="entry name" value="NADH-UBIQUINONE OXIDOREDUCTASE B12 SUBUNIT"/>
    <property type="match status" value="1"/>
</dbReference>
<keyword evidence="10" id="KW-0496">Mitochondrion</keyword>
<evidence type="ECO:0000256" key="1">
    <source>
        <dbReference type="ARBA" id="ARBA00003195"/>
    </source>
</evidence>
<evidence type="ECO:0000256" key="2">
    <source>
        <dbReference type="ARBA" id="ARBA00004298"/>
    </source>
</evidence>
<name>A0A8T2SNP6_CERRI</name>
<gene>
    <name evidence="13" type="ORF">KP509_19G075500</name>
</gene>
<comment type="similarity">
    <text evidence="3">Belongs to the complex I NDUFB3 subunit family.</text>
</comment>
<evidence type="ECO:0000256" key="6">
    <source>
        <dbReference type="ARBA" id="ARBA00022692"/>
    </source>
</evidence>
<evidence type="ECO:0000313" key="14">
    <source>
        <dbReference type="Proteomes" id="UP000825935"/>
    </source>
</evidence>
<evidence type="ECO:0000256" key="7">
    <source>
        <dbReference type="ARBA" id="ARBA00022792"/>
    </source>
</evidence>
<dbReference type="AlphaFoldDB" id="A0A8T2SNP6"/>
<dbReference type="Pfam" id="PF08122">
    <property type="entry name" value="NDUF_B12"/>
    <property type="match status" value="1"/>
</dbReference>
<dbReference type="OrthoDB" id="521512at2759"/>
<proteinExistence type="inferred from homology"/>
<evidence type="ECO:0000313" key="13">
    <source>
        <dbReference type="EMBL" id="KAH7353022.1"/>
    </source>
</evidence>
<dbReference type="OMA" id="SNQFRHA"/>
<dbReference type="GO" id="GO:0022900">
    <property type="term" value="P:electron transport chain"/>
    <property type="evidence" value="ECO:0007669"/>
    <property type="project" value="InterPro"/>
</dbReference>
<keyword evidence="9 12" id="KW-1133">Transmembrane helix</keyword>
<dbReference type="GO" id="GO:0032981">
    <property type="term" value="P:mitochondrial respiratory chain complex I assembly"/>
    <property type="evidence" value="ECO:0007669"/>
    <property type="project" value="TreeGrafter"/>
</dbReference>
<reference evidence="13" key="1">
    <citation type="submission" date="2021-08" db="EMBL/GenBank/DDBJ databases">
        <title>WGS assembly of Ceratopteris richardii.</title>
        <authorList>
            <person name="Marchant D.B."/>
            <person name="Chen G."/>
            <person name="Jenkins J."/>
            <person name="Shu S."/>
            <person name="Leebens-Mack J."/>
            <person name="Grimwood J."/>
            <person name="Schmutz J."/>
            <person name="Soltis P."/>
            <person name="Soltis D."/>
            <person name="Chen Z.-H."/>
        </authorList>
    </citation>
    <scope>NUCLEOTIDE SEQUENCE</scope>
    <source>
        <strain evidence="13">Whitten #5841</strain>
        <tissue evidence="13">Leaf</tissue>
    </source>
</reference>
<evidence type="ECO:0000256" key="12">
    <source>
        <dbReference type="SAM" id="Phobius"/>
    </source>
</evidence>
<evidence type="ECO:0000256" key="9">
    <source>
        <dbReference type="ARBA" id="ARBA00022989"/>
    </source>
</evidence>
<dbReference type="InterPro" id="IPR012576">
    <property type="entry name" value="NDUFB3"/>
</dbReference>
<dbReference type="PANTHER" id="PTHR15082:SF2">
    <property type="entry name" value="NADH DEHYDROGENASE [UBIQUINONE] 1 BETA SUBCOMPLEX SUBUNIT 3"/>
    <property type="match status" value="1"/>
</dbReference>
<comment type="function">
    <text evidence="1">Accessory subunit of the mitochondrial membrane respiratory chain NADH dehydrogenase (Complex I), that is believed not to be involved in catalysis. Complex I functions in the transfer of electrons from NADH to the respiratory chain. The immediate electron acceptor for the enzyme is believed to be ubiquinone.</text>
</comment>
<protein>
    <submittedName>
        <fullName evidence="13">Uncharacterized protein</fullName>
    </submittedName>
</protein>
<accession>A0A8T2SNP6</accession>
<keyword evidence="6 12" id="KW-0812">Transmembrane</keyword>
<dbReference type="Proteomes" id="UP000825935">
    <property type="component" value="Chromosome 19"/>
</dbReference>
<keyword evidence="4" id="KW-0813">Transport</keyword>